<evidence type="ECO:0000313" key="2">
    <source>
        <dbReference type="Proteomes" id="UP000077315"/>
    </source>
</evidence>
<organism evidence="1 2">
    <name type="scientific">Phycomyces blakesleeanus (strain ATCC 8743b / DSM 1359 / FGSC 10004 / NBRC 33097 / NRRL 1555)</name>
    <dbReference type="NCBI Taxonomy" id="763407"/>
    <lineage>
        <taxon>Eukaryota</taxon>
        <taxon>Fungi</taxon>
        <taxon>Fungi incertae sedis</taxon>
        <taxon>Mucoromycota</taxon>
        <taxon>Mucoromycotina</taxon>
        <taxon>Mucoromycetes</taxon>
        <taxon>Mucorales</taxon>
        <taxon>Phycomycetaceae</taxon>
        <taxon>Phycomyces</taxon>
    </lineage>
</organism>
<dbReference type="EMBL" id="KV440976">
    <property type="protein sequence ID" value="OAD75913.1"/>
    <property type="molecule type" value="Genomic_DNA"/>
</dbReference>
<name>A0A162UK87_PHYB8</name>
<dbReference type="InParanoid" id="A0A162UK87"/>
<dbReference type="OrthoDB" id="10417926at2759"/>
<keyword evidence="2" id="KW-1185">Reference proteome</keyword>
<gene>
    <name evidence="1" type="ORF">PHYBLDRAFT_158170</name>
</gene>
<sequence>MTITNNTVIQLLQHIQDTLTDIQKGQEELKERQDAILTEMASITTSLNALRTPDFFATTSDNVSTGSIPRPVSNIRGITVKHIYKMMAKDLGVKLTKENRTTLQNCTRLACDNLALLPSVQALGPSPSWKSIPQADKKEICANHANTLKEHGIDFTRCHQNWASVARVSHLWKDRYRKATTSEAL</sequence>
<evidence type="ECO:0000313" key="1">
    <source>
        <dbReference type="EMBL" id="OAD75913.1"/>
    </source>
</evidence>
<protein>
    <submittedName>
        <fullName evidence="1">Uncharacterized protein</fullName>
    </submittedName>
</protein>
<dbReference type="AlphaFoldDB" id="A0A162UK87"/>
<accession>A0A162UK87</accession>
<reference evidence="2" key="1">
    <citation type="submission" date="2015-06" db="EMBL/GenBank/DDBJ databases">
        <title>Expansion of signal transduction pathways in fungi by whole-genome duplication.</title>
        <authorList>
            <consortium name="DOE Joint Genome Institute"/>
            <person name="Corrochano L.M."/>
            <person name="Kuo A."/>
            <person name="Marcet-Houben M."/>
            <person name="Polaino S."/>
            <person name="Salamov A."/>
            <person name="Villalobos J.M."/>
            <person name="Alvarez M.I."/>
            <person name="Avalos J."/>
            <person name="Benito E.P."/>
            <person name="Benoit I."/>
            <person name="Burger G."/>
            <person name="Camino L.P."/>
            <person name="Canovas D."/>
            <person name="Cerda-Olmedo E."/>
            <person name="Cheng J.-F."/>
            <person name="Dominguez A."/>
            <person name="Elias M."/>
            <person name="Eslava A.P."/>
            <person name="Glaser F."/>
            <person name="Grimwood J."/>
            <person name="Gutierrez G."/>
            <person name="Heitman J."/>
            <person name="Henrissat B."/>
            <person name="Iturriaga E.A."/>
            <person name="Lang B.F."/>
            <person name="Lavin J.L."/>
            <person name="Lee S."/>
            <person name="Li W."/>
            <person name="Lindquist E."/>
            <person name="Lopez-Garcia S."/>
            <person name="Luque E.M."/>
            <person name="Marcos A.T."/>
            <person name="Martin J."/>
            <person name="McCluskey K."/>
            <person name="Medina H.R."/>
            <person name="Miralles-Duran A."/>
            <person name="Miyazaki A."/>
            <person name="Munoz-Torres E."/>
            <person name="Oguiza J.A."/>
            <person name="Ohm R."/>
            <person name="Olmedo M."/>
            <person name="Orejas M."/>
            <person name="Ortiz-Castellanos L."/>
            <person name="Pisabarro A.G."/>
            <person name="Rodriguez-Romero J."/>
            <person name="Ruiz-Herrera J."/>
            <person name="Ruiz-Vazquez R."/>
            <person name="Sanz C."/>
            <person name="Schackwitz W."/>
            <person name="Schmutz J."/>
            <person name="Shahriari M."/>
            <person name="Shelest E."/>
            <person name="Silva-Franco F."/>
            <person name="Soanes D."/>
            <person name="Syed K."/>
            <person name="Tagua V.G."/>
            <person name="Talbot N.J."/>
            <person name="Thon M."/>
            <person name="De vries R.P."/>
            <person name="Wiebenga A."/>
            <person name="Yadav J.S."/>
            <person name="Braun E.L."/>
            <person name="Baker S."/>
            <person name="Garre V."/>
            <person name="Horwitz B."/>
            <person name="Torres-Martinez S."/>
            <person name="Idnurm A."/>
            <person name="Herrera-Estrella A."/>
            <person name="Gabaldon T."/>
            <person name="Grigoriev I.V."/>
        </authorList>
    </citation>
    <scope>NUCLEOTIDE SEQUENCE [LARGE SCALE GENOMIC DNA]</scope>
    <source>
        <strain evidence="2">NRRL 1555(-)</strain>
    </source>
</reference>
<dbReference type="GeneID" id="28994654"/>
<dbReference type="RefSeq" id="XP_018293953.1">
    <property type="nucleotide sequence ID" value="XM_018433748.1"/>
</dbReference>
<dbReference type="VEuPathDB" id="FungiDB:PHYBLDRAFT_158170"/>
<dbReference type="Proteomes" id="UP000077315">
    <property type="component" value="Unassembled WGS sequence"/>
</dbReference>
<proteinExistence type="predicted"/>